<dbReference type="RefSeq" id="WP_040114437.1">
    <property type="nucleotide sequence ID" value="NZ_CP006879.1"/>
</dbReference>
<dbReference type="InterPro" id="IPR032710">
    <property type="entry name" value="NTF2-like_dom_sf"/>
</dbReference>
<proteinExistence type="predicted"/>
<evidence type="ECO:0000313" key="2">
    <source>
        <dbReference type="Proteomes" id="UP000031368"/>
    </source>
</evidence>
<geneLocation type="plasmid" evidence="1 2">
    <name>pRgalR602b</name>
</geneLocation>
<dbReference type="Proteomes" id="UP000031368">
    <property type="component" value="Plasmid pRgalR602b"/>
</dbReference>
<evidence type="ECO:0000313" key="1">
    <source>
        <dbReference type="EMBL" id="AJD43641.1"/>
    </source>
</evidence>
<reference evidence="1 2" key="1">
    <citation type="submission" date="2013-11" db="EMBL/GenBank/DDBJ databases">
        <title>Complete genome sequence of Rhizobium gallicum bv. gallicum R602.</title>
        <authorList>
            <person name="Bustos P."/>
            <person name="Santamaria R.I."/>
            <person name="Lozano L."/>
            <person name="Acosta J.L."/>
            <person name="Ormeno-Orrillo E."/>
            <person name="Rogel M.A."/>
            <person name="Romero D."/>
            <person name="Cevallos M.A."/>
            <person name="Martinez-Romero E."/>
            <person name="Gonzalez V."/>
        </authorList>
    </citation>
    <scope>NUCLEOTIDE SEQUENCE [LARGE SCALE GENOMIC DNA]</scope>
    <source>
        <strain evidence="1 2">R602</strain>
        <plasmid evidence="1 2">pRgalR602b</plasmid>
    </source>
</reference>
<gene>
    <name evidence="1" type="ORF">RGR602_PB00102</name>
</gene>
<keyword evidence="1" id="KW-0614">Plasmid</keyword>
<sequence length="166" mass="18581">MAYDTNPFAPSDQERHAIWEMLVRKDVDGFVNEDWSIFGGSFKSDGFCGLDAKGSLDPAVWEVRFPTVEAYRDAWLGDARRAAATDYAENRRDALFRATDMLDIRVEGHTATARKTFDDAIALADGGSQRLNWQSVFFCAKDHGAWKITGFVGFLPFQRSGGREDA</sequence>
<dbReference type="EMBL" id="CP006879">
    <property type="protein sequence ID" value="AJD43641.1"/>
    <property type="molecule type" value="Genomic_DNA"/>
</dbReference>
<accession>A0A0B4X905</accession>
<dbReference type="AlphaFoldDB" id="A0A0B4X905"/>
<dbReference type="HOGENOM" id="CLU_135653_0_0_5"/>
<keyword evidence="2" id="KW-1185">Reference proteome</keyword>
<evidence type="ECO:0008006" key="3">
    <source>
        <dbReference type="Google" id="ProtNLM"/>
    </source>
</evidence>
<organism evidence="1 2">
    <name type="scientific">Rhizobium gallicum bv. gallicum R602sp</name>
    <dbReference type="NCBI Taxonomy" id="1041138"/>
    <lineage>
        <taxon>Bacteria</taxon>
        <taxon>Pseudomonadati</taxon>
        <taxon>Pseudomonadota</taxon>
        <taxon>Alphaproteobacteria</taxon>
        <taxon>Hyphomicrobiales</taxon>
        <taxon>Rhizobiaceae</taxon>
        <taxon>Rhizobium/Agrobacterium group</taxon>
        <taxon>Rhizobium</taxon>
    </lineage>
</organism>
<dbReference type="SUPFAM" id="SSF54427">
    <property type="entry name" value="NTF2-like"/>
    <property type="match status" value="1"/>
</dbReference>
<dbReference type="KEGG" id="rga:RGR602_PB00102"/>
<name>A0A0B4X905_9HYPH</name>
<protein>
    <recommendedName>
        <fullName evidence="3">NTF2 domain-containing protein</fullName>
    </recommendedName>
</protein>